<evidence type="ECO:0000313" key="2">
    <source>
        <dbReference type="EMBL" id="CAG06983.1"/>
    </source>
</evidence>
<proteinExistence type="predicted"/>
<protein>
    <submittedName>
        <fullName evidence="2">(spotted green pufferfish) hypothetical protein</fullName>
    </submittedName>
</protein>
<accession>Q4RX99</accession>
<dbReference type="AlphaFoldDB" id="Q4RX99"/>
<organism evidence="2">
    <name type="scientific">Tetraodon nigroviridis</name>
    <name type="common">Spotted green pufferfish</name>
    <name type="synonym">Chelonodon nigroviridis</name>
    <dbReference type="NCBI Taxonomy" id="99883"/>
    <lineage>
        <taxon>Eukaryota</taxon>
        <taxon>Metazoa</taxon>
        <taxon>Chordata</taxon>
        <taxon>Craniata</taxon>
        <taxon>Vertebrata</taxon>
        <taxon>Euteleostomi</taxon>
        <taxon>Actinopterygii</taxon>
        <taxon>Neopterygii</taxon>
        <taxon>Teleostei</taxon>
        <taxon>Neoteleostei</taxon>
        <taxon>Acanthomorphata</taxon>
        <taxon>Eupercaria</taxon>
        <taxon>Tetraodontiformes</taxon>
        <taxon>Tetradontoidea</taxon>
        <taxon>Tetraodontidae</taxon>
        <taxon>Tetraodon</taxon>
    </lineage>
</organism>
<reference evidence="2" key="2">
    <citation type="submission" date="2004-02" db="EMBL/GenBank/DDBJ databases">
        <authorList>
            <consortium name="Genoscope"/>
            <consortium name="Whitehead Institute Centre for Genome Research"/>
        </authorList>
    </citation>
    <scope>NUCLEOTIDE SEQUENCE</scope>
</reference>
<evidence type="ECO:0000256" key="1">
    <source>
        <dbReference type="SAM" id="MobiDB-lite"/>
    </source>
</evidence>
<comment type="caution">
    <text evidence="2">The sequence shown here is derived from an EMBL/GenBank/DDBJ whole genome shotgun (WGS) entry which is preliminary data.</text>
</comment>
<gene>
    <name evidence="2" type="ORF">GSTENG00027501001</name>
</gene>
<dbReference type="KEGG" id="tng:GSTEN00027501G001"/>
<reference evidence="2" key="1">
    <citation type="journal article" date="2004" name="Nature">
        <title>Genome duplication in the teleost fish Tetraodon nigroviridis reveals the early vertebrate proto-karyotype.</title>
        <authorList>
            <person name="Jaillon O."/>
            <person name="Aury J.-M."/>
            <person name="Brunet F."/>
            <person name="Petit J.-L."/>
            <person name="Stange-Thomann N."/>
            <person name="Mauceli E."/>
            <person name="Bouneau L."/>
            <person name="Fischer C."/>
            <person name="Ozouf-Costaz C."/>
            <person name="Bernot A."/>
            <person name="Nicaud S."/>
            <person name="Jaffe D."/>
            <person name="Fisher S."/>
            <person name="Lutfalla G."/>
            <person name="Dossat C."/>
            <person name="Segurens B."/>
            <person name="Dasilva C."/>
            <person name="Salanoubat M."/>
            <person name="Levy M."/>
            <person name="Boudet N."/>
            <person name="Castellano S."/>
            <person name="Anthouard V."/>
            <person name="Jubin C."/>
            <person name="Castelli V."/>
            <person name="Katinka M."/>
            <person name="Vacherie B."/>
            <person name="Biemont C."/>
            <person name="Skalli Z."/>
            <person name="Cattolico L."/>
            <person name="Poulain J."/>
            <person name="De Berardinis V."/>
            <person name="Cruaud C."/>
            <person name="Duprat S."/>
            <person name="Brottier P."/>
            <person name="Coutanceau J.-P."/>
            <person name="Gouzy J."/>
            <person name="Parra G."/>
            <person name="Lardier G."/>
            <person name="Chapple C."/>
            <person name="McKernan K.J."/>
            <person name="McEwan P."/>
            <person name="Bosak S."/>
            <person name="Kellis M."/>
            <person name="Volff J.-N."/>
            <person name="Guigo R."/>
            <person name="Zody M.C."/>
            <person name="Mesirov J."/>
            <person name="Lindblad-Toh K."/>
            <person name="Birren B."/>
            <person name="Nusbaum C."/>
            <person name="Kahn D."/>
            <person name="Robinson-Rechavi M."/>
            <person name="Laudet V."/>
            <person name="Schachter V."/>
            <person name="Quetier F."/>
            <person name="Saurin W."/>
            <person name="Scarpelli C."/>
            <person name="Wincker P."/>
            <person name="Lander E.S."/>
            <person name="Weissenbach J."/>
            <person name="Roest Crollius H."/>
        </authorList>
    </citation>
    <scope>NUCLEOTIDE SEQUENCE [LARGE SCALE GENOMIC DNA]</scope>
</reference>
<name>Q4RX99_TETNG</name>
<sequence>MTPPVCQWSESSCSVSRWRKSRSGVRDGSRDALGNTSSTRPKVCHHGSPATLFNCIYLPSASQKSVERT</sequence>
<feature type="region of interest" description="Disordered" evidence="1">
    <location>
        <begin position="19"/>
        <end position="43"/>
    </location>
</feature>
<dbReference type="EMBL" id="CAAE01014979">
    <property type="protein sequence ID" value="CAG06983.1"/>
    <property type="molecule type" value="Genomic_DNA"/>
</dbReference>